<dbReference type="AlphaFoldDB" id="A0A9P8VDQ2"/>
<protein>
    <recommendedName>
        <fullName evidence="1">NAD-dependent epimerase/dehydratase domain-containing protein</fullName>
    </recommendedName>
</protein>
<dbReference type="EMBL" id="JAGSXJ010000007">
    <property type="protein sequence ID" value="KAH6689627.1"/>
    <property type="molecule type" value="Genomic_DNA"/>
</dbReference>
<comment type="caution">
    <text evidence="2">The sequence shown here is derived from an EMBL/GenBank/DDBJ whole genome shotgun (WGS) entry which is preliminary data.</text>
</comment>
<sequence length="344" mass="37354">MSQNILITGAGGYIGGSILADFLKSDTAPIINACVIAAVRSAQQADKIAKLGVKVVPLDMKDEKSVEETIIGNEIDVVLHTASSHEPNIASHLIAALGRRCQLSGRLVSFIHTSGTTAFAPEAGWPAEQVKDTDNVYDIEKRISAHHPIRLTDVGVIDEGEAHGVNTYIVVVPSVYGKGSGEGKKLSIAFPIFIRASIRDRVVRRFDQDGTPFVSHISDLVSFYRLLTENILNGTALRSGKDGYYFPMAHKTSNWAVMNAFARRLHAAGLVEEAEPGTWTSDEAAAEALGIPVQIVRVMGTHSTHLTPMKPHELGWKPKWNEELLLSDSCIDQEIQNVLEEDGA</sequence>
<accession>A0A9P8VDQ2</accession>
<evidence type="ECO:0000313" key="2">
    <source>
        <dbReference type="EMBL" id="KAH6689627.1"/>
    </source>
</evidence>
<organism evidence="2 3">
    <name type="scientific">Plectosphaerella plurivora</name>
    <dbReference type="NCBI Taxonomy" id="936078"/>
    <lineage>
        <taxon>Eukaryota</taxon>
        <taxon>Fungi</taxon>
        <taxon>Dikarya</taxon>
        <taxon>Ascomycota</taxon>
        <taxon>Pezizomycotina</taxon>
        <taxon>Sordariomycetes</taxon>
        <taxon>Hypocreomycetidae</taxon>
        <taxon>Glomerellales</taxon>
        <taxon>Plectosphaerellaceae</taxon>
        <taxon>Plectosphaerella</taxon>
    </lineage>
</organism>
<reference evidence="2" key="1">
    <citation type="journal article" date="2021" name="Nat. Commun.">
        <title>Genetic determinants of endophytism in the Arabidopsis root mycobiome.</title>
        <authorList>
            <person name="Mesny F."/>
            <person name="Miyauchi S."/>
            <person name="Thiergart T."/>
            <person name="Pickel B."/>
            <person name="Atanasova L."/>
            <person name="Karlsson M."/>
            <person name="Huettel B."/>
            <person name="Barry K.W."/>
            <person name="Haridas S."/>
            <person name="Chen C."/>
            <person name="Bauer D."/>
            <person name="Andreopoulos W."/>
            <person name="Pangilinan J."/>
            <person name="LaButti K."/>
            <person name="Riley R."/>
            <person name="Lipzen A."/>
            <person name="Clum A."/>
            <person name="Drula E."/>
            <person name="Henrissat B."/>
            <person name="Kohler A."/>
            <person name="Grigoriev I.V."/>
            <person name="Martin F.M."/>
            <person name="Hacquard S."/>
        </authorList>
    </citation>
    <scope>NUCLEOTIDE SEQUENCE</scope>
    <source>
        <strain evidence="2">MPI-SDFR-AT-0117</strain>
    </source>
</reference>
<dbReference type="GO" id="GO:0005737">
    <property type="term" value="C:cytoplasm"/>
    <property type="evidence" value="ECO:0007669"/>
    <property type="project" value="TreeGrafter"/>
</dbReference>
<evidence type="ECO:0000259" key="1">
    <source>
        <dbReference type="Pfam" id="PF01370"/>
    </source>
</evidence>
<dbReference type="GO" id="GO:0004029">
    <property type="term" value="F:aldehyde dehydrogenase (NAD+) activity"/>
    <property type="evidence" value="ECO:0007669"/>
    <property type="project" value="TreeGrafter"/>
</dbReference>
<dbReference type="Pfam" id="PF01370">
    <property type="entry name" value="Epimerase"/>
    <property type="match status" value="1"/>
</dbReference>
<keyword evidence="3" id="KW-1185">Reference proteome</keyword>
<dbReference type="PANTHER" id="PTHR48079:SF6">
    <property type="entry name" value="NAD(P)-BINDING DOMAIN-CONTAINING PROTEIN-RELATED"/>
    <property type="match status" value="1"/>
</dbReference>
<name>A0A9P8VDQ2_9PEZI</name>
<dbReference type="OrthoDB" id="10262413at2759"/>
<dbReference type="PANTHER" id="PTHR48079">
    <property type="entry name" value="PROTEIN YEEZ"/>
    <property type="match status" value="1"/>
</dbReference>
<dbReference type="InterPro" id="IPR036291">
    <property type="entry name" value="NAD(P)-bd_dom_sf"/>
</dbReference>
<dbReference type="Proteomes" id="UP000770015">
    <property type="component" value="Unassembled WGS sequence"/>
</dbReference>
<dbReference type="InterPro" id="IPR001509">
    <property type="entry name" value="Epimerase_deHydtase"/>
</dbReference>
<proteinExistence type="predicted"/>
<dbReference type="InterPro" id="IPR051783">
    <property type="entry name" value="NAD(P)-dependent_oxidoreduct"/>
</dbReference>
<dbReference type="Gene3D" id="3.40.50.720">
    <property type="entry name" value="NAD(P)-binding Rossmann-like Domain"/>
    <property type="match status" value="1"/>
</dbReference>
<feature type="domain" description="NAD-dependent epimerase/dehydratase" evidence="1">
    <location>
        <begin position="5"/>
        <end position="230"/>
    </location>
</feature>
<dbReference type="SUPFAM" id="SSF51735">
    <property type="entry name" value="NAD(P)-binding Rossmann-fold domains"/>
    <property type="match status" value="1"/>
</dbReference>
<gene>
    <name evidence="2" type="ORF">F5X68DRAFT_254049</name>
</gene>
<evidence type="ECO:0000313" key="3">
    <source>
        <dbReference type="Proteomes" id="UP000770015"/>
    </source>
</evidence>